<proteinExistence type="predicted"/>
<dbReference type="PANTHER" id="PTHR11071:SF561">
    <property type="entry name" value="PEPTIDYL-PROLYL CIS-TRANS ISOMERASE D-RELATED"/>
    <property type="match status" value="1"/>
</dbReference>
<feature type="domain" description="PPIase cyclophilin-type" evidence="2">
    <location>
        <begin position="137"/>
        <end position="295"/>
    </location>
</feature>
<accession>A0AAN8NTT6</accession>
<dbReference type="InterPro" id="IPR029000">
    <property type="entry name" value="Cyclophilin-like_dom_sf"/>
</dbReference>
<dbReference type="Pfam" id="PF00160">
    <property type="entry name" value="Pro_isomerase"/>
    <property type="match status" value="1"/>
</dbReference>
<dbReference type="GO" id="GO:0003755">
    <property type="term" value="F:peptidyl-prolyl cis-trans isomerase activity"/>
    <property type="evidence" value="ECO:0007669"/>
    <property type="project" value="InterPro"/>
</dbReference>
<dbReference type="Proteomes" id="UP001372834">
    <property type="component" value="Unassembled WGS sequence"/>
</dbReference>
<gene>
    <name evidence="3" type="ORF">RUM43_001951</name>
</gene>
<feature type="region of interest" description="Disordered" evidence="1">
    <location>
        <begin position="1237"/>
        <end position="1260"/>
    </location>
</feature>
<feature type="compositionally biased region" description="Polar residues" evidence="1">
    <location>
        <begin position="979"/>
        <end position="991"/>
    </location>
</feature>
<evidence type="ECO:0000259" key="2">
    <source>
        <dbReference type="PROSITE" id="PS50072"/>
    </source>
</evidence>
<feature type="compositionally biased region" description="Low complexity" evidence="1">
    <location>
        <begin position="1010"/>
        <end position="1023"/>
    </location>
</feature>
<comment type="caution">
    <text evidence="3">The sequence shown here is derived from an EMBL/GenBank/DDBJ whole genome shotgun (WGS) entry which is preliminary data.</text>
</comment>
<dbReference type="InterPro" id="IPR002130">
    <property type="entry name" value="Cyclophilin-type_PPIase_dom"/>
</dbReference>
<evidence type="ECO:0000313" key="4">
    <source>
        <dbReference type="Proteomes" id="UP001372834"/>
    </source>
</evidence>
<feature type="compositionally biased region" description="Basic and acidic residues" evidence="1">
    <location>
        <begin position="913"/>
        <end position="925"/>
    </location>
</feature>
<feature type="region of interest" description="Disordered" evidence="1">
    <location>
        <begin position="970"/>
        <end position="1051"/>
    </location>
</feature>
<organism evidence="3 4">
    <name type="scientific">Polyplax serrata</name>
    <name type="common">Common mouse louse</name>
    <dbReference type="NCBI Taxonomy" id="468196"/>
    <lineage>
        <taxon>Eukaryota</taxon>
        <taxon>Metazoa</taxon>
        <taxon>Ecdysozoa</taxon>
        <taxon>Arthropoda</taxon>
        <taxon>Hexapoda</taxon>
        <taxon>Insecta</taxon>
        <taxon>Pterygota</taxon>
        <taxon>Neoptera</taxon>
        <taxon>Paraneoptera</taxon>
        <taxon>Psocodea</taxon>
        <taxon>Troctomorpha</taxon>
        <taxon>Phthiraptera</taxon>
        <taxon>Anoplura</taxon>
        <taxon>Polyplacidae</taxon>
        <taxon>Polyplax</taxon>
    </lineage>
</organism>
<dbReference type="PANTHER" id="PTHR11071">
    <property type="entry name" value="PEPTIDYL-PROLYL CIS-TRANS ISOMERASE"/>
    <property type="match status" value="1"/>
</dbReference>
<dbReference type="AlphaFoldDB" id="A0AAN8NTT6"/>
<name>A0AAN8NTT6_POLSC</name>
<sequence>MQEKKLTKILKVKKVSIIGVIPSFAFQRAKYCALELHRKLPQRFPPPEIIGLLDLDWNEKLLKWRQTLGRGFWCLRRPVAVFFDGKFVGSDIELIKIVTVSDILLKNVPRKNMMQMKEHFRRDYITYLRKSKRTYCYLDICIDGSYIGTLTFQLYSDLLPRTCENFKCLCLGSRGPLLSYKGSRIHRIVKNGWIQGGDIQYKTGGGGFSIFCDPLEDEGFGVSHDRRGVLSMANRGRHLNESQFFITLNPSTWMDTNFVAFGQLLEGSRVLNIIESIETMYECPLKKIEIKSCGKLDLGDVEDVDAKYEEVSLPKKKPKVIENISEQVVRLIMESLTDALVKKERAPDILDDGDVPSILNIQLYFQGLYSIPEDILEDSARYLRKLKRQLYRVLKPSATEIVEVLMYDLLMAVLTRMTTLDDIRETVGHELYNKMLGGINMELELCQKSYVKRLVDQIISTAQKMISTVTKKVIKMKLRSPQINAFQNKMQKWVQSFVLQETYKGDNYHISDRPMWNVSKKEVQAEEKPLPHREGKPCCELQKKVESNLNKLKAKFPSDDVCCIGSKLLEIDTTLSGLFSRCRYDLKRVPKTEEERMPLLDLIEISRYKLRWLRKKENAVKPEELQCIEKKVRKWMQEVVYTPETSWIKDLVFERNEVIFDHTEEILFGAMTTGLLEMYYFYDQYLKICGNKKQKLVERVLYPEDSGSTTSEEEIVNHGEHEYREDQQDQEGTKPPLPACVCGHPCCVCAYDPNYRAPPPPPSLVEEEEEGEGAQSPSSTIPEPPENEMRPCDSDMELVDLNALLAEKINMKPEEIDVRSFRWLKSYIIEKGCDLKTDFVTQVHKWLDGDKFSCRGFISKHSMVTRASLLSLSISLAELIAEENQTKSEIKNFVYDLWDLYFNEMFKEALLENPPKEEGDEKEAVAEEEEEEVEVPLTDEEKCRQIIAQTPEFDFTKFCAKFAETEKVDRDENKEIDGEQTSVETVEQDMSSPKMGSLDEILIPPPPPLDVTLEVPQMTTEQPETTKPEEKQEDNSLPSSDSEEVQAPEKLEPEIAVVVNVKKPKKKHSPIFFSELVEIPSEDEPRELKPYVLPFWVKFLTEMTKQVLGNLAKVSRLPRRLYFLSDSDISFDDKMKEWFDFNAFNPQPTKGREIMDYIAVHHKSLSNLEETARSYLKKKKYSELLNRCTRITSANTIADEIVVDVLDNAMKDQTDTETVELYVSNFISTAVASAGRLNVEDEEEHDFDSHGKSTNSEGDD</sequence>
<dbReference type="PRINTS" id="PR00153">
    <property type="entry name" value="CSAPPISMRASE"/>
</dbReference>
<evidence type="ECO:0000256" key="1">
    <source>
        <dbReference type="SAM" id="MobiDB-lite"/>
    </source>
</evidence>
<feature type="compositionally biased region" description="Basic and acidic residues" evidence="1">
    <location>
        <begin position="1024"/>
        <end position="1034"/>
    </location>
</feature>
<evidence type="ECO:0000313" key="3">
    <source>
        <dbReference type="EMBL" id="KAK6628140.1"/>
    </source>
</evidence>
<dbReference type="SUPFAM" id="SSF50891">
    <property type="entry name" value="Cyclophilin-like"/>
    <property type="match status" value="1"/>
</dbReference>
<reference evidence="3 4" key="1">
    <citation type="submission" date="2023-10" db="EMBL/GenBank/DDBJ databases">
        <title>Genomes of two closely related lineages of the louse Polyplax serrata with different host specificities.</title>
        <authorList>
            <person name="Martinu J."/>
            <person name="Tarabai H."/>
            <person name="Stefka J."/>
            <person name="Hypsa V."/>
        </authorList>
    </citation>
    <scope>NUCLEOTIDE SEQUENCE [LARGE SCALE GENOMIC DNA]</scope>
    <source>
        <strain evidence="3">HR10_N</strain>
    </source>
</reference>
<dbReference type="PROSITE" id="PS50072">
    <property type="entry name" value="CSA_PPIASE_2"/>
    <property type="match status" value="1"/>
</dbReference>
<dbReference type="Gene3D" id="2.40.100.10">
    <property type="entry name" value="Cyclophilin-like"/>
    <property type="match status" value="1"/>
</dbReference>
<protein>
    <recommendedName>
        <fullName evidence="2">PPIase cyclophilin-type domain-containing protein</fullName>
    </recommendedName>
</protein>
<dbReference type="EMBL" id="JAWJWE010000036">
    <property type="protein sequence ID" value="KAK6628140.1"/>
    <property type="molecule type" value="Genomic_DNA"/>
</dbReference>
<feature type="compositionally biased region" description="Acidic residues" evidence="1">
    <location>
        <begin position="926"/>
        <end position="937"/>
    </location>
</feature>
<feature type="region of interest" description="Disordered" evidence="1">
    <location>
        <begin position="760"/>
        <end position="792"/>
    </location>
</feature>
<dbReference type="GO" id="GO:0005737">
    <property type="term" value="C:cytoplasm"/>
    <property type="evidence" value="ECO:0007669"/>
    <property type="project" value="TreeGrafter"/>
</dbReference>
<dbReference type="FunFam" id="2.40.100.10:FF:000048">
    <property type="entry name" value="Peptidyl-prolyl cis-trans isomerase"/>
    <property type="match status" value="1"/>
</dbReference>
<feature type="region of interest" description="Disordered" evidence="1">
    <location>
        <begin position="913"/>
        <end position="937"/>
    </location>
</feature>